<dbReference type="RefSeq" id="WP_036833540.1">
    <property type="nucleotide sequence ID" value="NZ_AVPG01000007.1"/>
</dbReference>
<keyword evidence="1" id="KW-0472">Membrane</keyword>
<name>A0A0A5G5N0_9BACI</name>
<dbReference type="OrthoDB" id="2868470at2"/>
<keyword evidence="1" id="KW-0812">Transmembrane</keyword>
<gene>
    <name evidence="2" type="ORF">N784_15800</name>
</gene>
<sequence>MKDVILFLAEVVDFFHDAFYALSESLGLQLTDKELHFWIIGIMGIVSFIIVDLVFHQLAKLSISVLSFIYTFTFVLVFVFALEIQQGVTNSGNMEFDDAAAGIIGFFGFFAAYGIIRILLYSLKKIVQHIRK</sequence>
<reference evidence="2 3" key="1">
    <citation type="submission" date="2013-08" db="EMBL/GenBank/DDBJ databases">
        <authorList>
            <person name="Huang J."/>
            <person name="Wang G."/>
        </authorList>
    </citation>
    <scope>NUCLEOTIDE SEQUENCE [LARGE SCALE GENOMIC DNA]</scope>
    <source>
        <strain evidence="2 3">JSM 072002</strain>
    </source>
</reference>
<dbReference type="eggNOG" id="ENOG5032VUE">
    <property type="taxonomic scope" value="Bacteria"/>
</dbReference>
<comment type="caution">
    <text evidence="2">The sequence shown here is derived from an EMBL/GenBank/DDBJ whole genome shotgun (WGS) entry which is preliminary data.</text>
</comment>
<keyword evidence="3" id="KW-1185">Reference proteome</keyword>
<evidence type="ECO:0000313" key="3">
    <source>
        <dbReference type="Proteomes" id="UP000030401"/>
    </source>
</evidence>
<feature type="transmembrane region" description="Helical" evidence="1">
    <location>
        <begin position="62"/>
        <end position="82"/>
    </location>
</feature>
<evidence type="ECO:0000256" key="1">
    <source>
        <dbReference type="SAM" id="Phobius"/>
    </source>
</evidence>
<dbReference type="EMBL" id="AVPG01000007">
    <property type="protein sequence ID" value="KGX87364.1"/>
    <property type="molecule type" value="Genomic_DNA"/>
</dbReference>
<proteinExistence type="predicted"/>
<dbReference type="AlphaFoldDB" id="A0A0A5G5N0"/>
<dbReference type="STRING" id="1385512.N784_15800"/>
<dbReference type="Proteomes" id="UP000030401">
    <property type="component" value="Unassembled WGS sequence"/>
</dbReference>
<organism evidence="2 3">
    <name type="scientific">Pontibacillus litoralis JSM 072002</name>
    <dbReference type="NCBI Taxonomy" id="1385512"/>
    <lineage>
        <taxon>Bacteria</taxon>
        <taxon>Bacillati</taxon>
        <taxon>Bacillota</taxon>
        <taxon>Bacilli</taxon>
        <taxon>Bacillales</taxon>
        <taxon>Bacillaceae</taxon>
        <taxon>Pontibacillus</taxon>
    </lineage>
</organism>
<feature type="transmembrane region" description="Helical" evidence="1">
    <location>
        <begin position="102"/>
        <end position="123"/>
    </location>
</feature>
<accession>A0A0A5G5N0</accession>
<keyword evidence="1" id="KW-1133">Transmembrane helix</keyword>
<evidence type="ECO:0000313" key="2">
    <source>
        <dbReference type="EMBL" id="KGX87364.1"/>
    </source>
</evidence>
<feature type="transmembrane region" description="Helical" evidence="1">
    <location>
        <begin position="35"/>
        <end position="55"/>
    </location>
</feature>
<protein>
    <submittedName>
        <fullName evidence="2">Membrane protein</fullName>
    </submittedName>
</protein>